<dbReference type="EMBL" id="DAARCN010000059">
    <property type="protein sequence ID" value="HAE1854501.1"/>
    <property type="molecule type" value="Genomic_DNA"/>
</dbReference>
<name>A0A5J2KB13_SALET</name>
<organism evidence="2">
    <name type="scientific">Salmonella enterica subsp. enterica serovar Napoli</name>
    <dbReference type="NCBI Taxonomy" id="1151001"/>
    <lineage>
        <taxon>Bacteria</taxon>
        <taxon>Pseudomonadati</taxon>
        <taxon>Pseudomonadota</taxon>
        <taxon>Gammaproteobacteria</taxon>
        <taxon>Enterobacterales</taxon>
        <taxon>Enterobacteriaceae</taxon>
        <taxon>Salmonella</taxon>
    </lineage>
</organism>
<accession>A0A5J2KB13</accession>
<evidence type="ECO:0000313" key="3">
    <source>
        <dbReference type="EMBL" id="HAE1854501.1"/>
    </source>
</evidence>
<evidence type="ECO:0000313" key="4">
    <source>
        <dbReference type="EMBL" id="HAF7195316.1"/>
    </source>
</evidence>
<feature type="compositionally biased region" description="Low complexity" evidence="1">
    <location>
        <begin position="17"/>
        <end position="34"/>
    </location>
</feature>
<evidence type="ECO:0000313" key="2">
    <source>
        <dbReference type="EMBL" id="HAC7045848.1"/>
    </source>
</evidence>
<dbReference type="EMBL" id="DAAMKB010000062">
    <property type="protein sequence ID" value="HAC7045848.1"/>
    <property type="molecule type" value="Genomic_DNA"/>
</dbReference>
<gene>
    <name evidence="2" type="ORF">G0E04_17575</name>
    <name evidence="3" type="ORF">G3V22_003456</name>
    <name evidence="4" type="ORF">G9X10_003775</name>
</gene>
<dbReference type="EMBL" id="DAAWBQ010000074">
    <property type="protein sequence ID" value="HAF7195316.1"/>
    <property type="molecule type" value="Genomic_DNA"/>
</dbReference>
<reference evidence="2" key="1">
    <citation type="journal article" date="2018" name="Genome Biol.">
        <title>SKESA: strategic k-mer extension for scrupulous assemblies.</title>
        <authorList>
            <person name="Souvorov A."/>
            <person name="Agarwala R."/>
            <person name="Lipman D.J."/>
        </authorList>
    </citation>
    <scope>NUCLEOTIDE SEQUENCE</scope>
    <source>
        <strain evidence="2">Salmonella enterica</strain>
    </source>
</reference>
<comment type="caution">
    <text evidence="2">The sequence shown here is derived from an EMBL/GenBank/DDBJ whole genome shotgun (WGS) entry which is preliminary data.</text>
</comment>
<sequence length="263" mass="28578">MNLFERLLHRRLCNEQPSDGGAAPAASEPAASTGDNPEPAGDPAKPEGDKPQPGTEGDKPQEEKPADGDKPEEKKPGEEKEQKQEGAPEKYEFKPAEGQELDAAALEQFEPIARELNLTNEQAQKMVDLYGTKIMPMVQQQQVEAWQKTTEQWAADVKADKEIGGDKLTGNLSAAQRAFAQFGTPELKEYLEGTGLGNHPELVKAFVKIGKAMSEDGMVILTQFESTVRQCPLGCQICPELVPATGSLTTLKAIGFCIRSRES</sequence>
<reference evidence="2" key="2">
    <citation type="submission" date="2018-07" db="EMBL/GenBank/DDBJ databases">
        <authorList>
            <consortium name="NCBI Pathogen Detection Project"/>
        </authorList>
    </citation>
    <scope>NUCLEOTIDE SEQUENCE</scope>
    <source>
        <strain evidence="2">Salmonella enterica</strain>
    </source>
</reference>
<feature type="region of interest" description="Disordered" evidence="1">
    <location>
        <begin position="1"/>
        <end position="94"/>
    </location>
</feature>
<dbReference type="AlphaFoldDB" id="A0A5J2KB13"/>
<protein>
    <submittedName>
        <fullName evidence="2">Peptidase</fullName>
    </submittedName>
</protein>
<proteinExistence type="predicted"/>
<feature type="compositionally biased region" description="Basic and acidic residues" evidence="1">
    <location>
        <begin position="44"/>
        <end position="94"/>
    </location>
</feature>
<evidence type="ECO:0000256" key="1">
    <source>
        <dbReference type="SAM" id="MobiDB-lite"/>
    </source>
</evidence>